<protein>
    <submittedName>
        <fullName evidence="2">Uncharacterized protein</fullName>
    </submittedName>
</protein>
<feature type="transmembrane region" description="Helical" evidence="1">
    <location>
        <begin position="9"/>
        <end position="33"/>
    </location>
</feature>
<keyword evidence="1" id="KW-1133">Transmembrane helix</keyword>
<keyword evidence="1" id="KW-0472">Membrane</keyword>
<keyword evidence="3" id="KW-1185">Reference proteome</keyword>
<dbReference type="RefSeq" id="WP_380897736.1">
    <property type="nucleotide sequence ID" value="NZ_JBHTKY010000024.1"/>
</dbReference>
<comment type="caution">
    <text evidence="2">The sequence shown here is derived from an EMBL/GenBank/DDBJ whole genome shotgun (WGS) entry which is preliminary data.</text>
</comment>
<sequence>MNPIFKKILAVILGIVIGSVVNMALVSISGSIIPPPDGVDVTTSEGLQAGMHLFQPKHFIFPFLAHALGTFVGALVAAKIAPSNKLTFAMVIAVFFFIGGLASIIMLPSPIWFTFVDLVFAYFPMAYLTKSIVTKK</sequence>
<feature type="transmembrane region" description="Helical" evidence="1">
    <location>
        <begin position="111"/>
        <end position="129"/>
    </location>
</feature>
<proteinExistence type="predicted"/>
<reference evidence="3" key="1">
    <citation type="journal article" date="2019" name="Int. J. Syst. Evol. Microbiol.">
        <title>The Global Catalogue of Microorganisms (GCM) 10K type strain sequencing project: providing services to taxonomists for standard genome sequencing and annotation.</title>
        <authorList>
            <consortium name="The Broad Institute Genomics Platform"/>
            <consortium name="The Broad Institute Genome Sequencing Center for Infectious Disease"/>
            <person name="Wu L."/>
            <person name="Ma J."/>
        </authorList>
    </citation>
    <scope>NUCLEOTIDE SEQUENCE [LARGE SCALE GENOMIC DNA]</scope>
    <source>
        <strain evidence="3">CCUG 52468</strain>
    </source>
</reference>
<keyword evidence="1" id="KW-0812">Transmembrane</keyword>
<evidence type="ECO:0000313" key="2">
    <source>
        <dbReference type="EMBL" id="MFD1166806.1"/>
    </source>
</evidence>
<evidence type="ECO:0000313" key="3">
    <source>
        <dbReference type="Proteomes" id="UP001597205"/>
    </source>
</evidence>
<gene>
    <name evidence="2" type="ORF">ACFQ2C_14445</name>
</gene>
<feature type="transmembrane region" description="Helical" evidence="1">
    <location>
        <begin position="59"/>
        <end position="78"/>
    </location>
</feature>
<dbReference type="Proteomes" id="UP001597205">
    <property type="component" value="Unassembled WGS sequence"/>
</dbReference>
<organism evidence="2 3">
    <name type="scientific">Sphingobacterium daejeonense</name>
    <dbReference type="NCBI Taxonomy" id="371142"/>
    <lineage>
        <taxon>Bacteria</taxon>
        <taxon>Pseudomonadati</taxon>
        <taxon>Bacteroidota</taxon>
        <taxon>Sphingobacteriia</taxon>
        <taxon>Sphingobacteriales</taxon>
        <taxon>Sphingobacteriaceae</taxon>
        <taxon>Sphingobacterium</taxon>
    </lineage>
</organism>
<evidence type="ECO:0000256" key="1">
    <source>
        <dbReference type="SAM" id="Phobius"/>
    </source>
</evidence>
<feature type="transmembrane region" description="Helical" evidence="1">
    <location>
        <begin position="85"/>
        <end position="105"/>
    </location>
</feature>
<accession>A0ABW3RNQ0</accession>
<dbReference type="EMBL" id="JBHTKY010000024">
    <property type="protein sequence ID" value="MFD1166806.1"/>
    <property type="molecule type" value="Genomic_DNA"/>
</dbReference>
<name>A0ABW3RNQ0_9SPHI</name>